<dbReference type="Proteomes" id="UP000824250">
    <property type="component" value="Unassembled WGS sequence"/>
</dbReference>
<organism evidence="2 3">
    <name type="scientific">Candidatus Copromonas faecavium</name>
    <name type="common">nom. illeg.</name>
    <dbReference type="NCBI Taxonomy" id="2840740"/>
    <lineage>
        <taxon>Bacteria</taxon>
        <taxon>Bacillati</taxon>
        <taxon>Bacillota</taxon>
        <taxon>Clostridia</taxon>
        <taxon>Lachnospirales</taxon>
        <taxon>Lachnospiraceae</taxon>
        <taxon>Candidatus Copromonas (nom. illeg.)</taxon>
    </lineage>
</organism>
<reference evidence="2" key="1">
    <citation type="submission" date="2020-10" db="EMBL/GenBank/DDBJ databases">
        <authorList>
            <person name="Gilroy R."/>
        </authorList>
    </citation>
    <scope>NUCLEOTIDE SEQUENCE</scope>
    <source>
        <strain evidence="2">CHK180-2868</strain>
    </source>
</reference>
<protein>
    <submittedName>
        <fullName evidence="2">GNAT family N-acetyltransferase</fullName>
    </submittedName>
</protein>
<dbReference type="CDD" id="cd04301">
    <property type="entry name" value="NAT_SF"/>
    <property type="match status" value="1"/>
</dbReference>
<accession>A0A9D1A3H4</accession>
<dbReference type="Gene3D" id="3.40.630.30">
    <property type="match status" value="1"/>
</dbReference>
<dbReference type="Pfam" id="PF00583">
    <property type="entry name" value="Acetyltransf_1"/>
    <property type="match status" value="1"/>
</dbReference>
<gene>
    <name evidence="2" type="ORF">IAB28_02645</name>
</gene>
<proteinExistence type="predicted"/>
<evidence type="ECO:0000259" key="1">
    <source>
        <dbReference type="PROSITE" id="PS51186"/>
    </source>
</evidence>
<reference evidence="2" key="2">
    <citation type="journal article" date="2021" name="PeerJ">
        <title>Extensive microbial diversity within the chicken gut microbiome revealed by metagenomics and culture.</title>
        <authorList>
            <person name="Gilroy R."/>
            <person name="Ravi A."/>
            <person name="Getino M."/>
            <person name="Pursley I."/>
            <person name="Horton D.L."/>
            <person name="Alikhan N.F."/>
            <person name="Baker D."/>
            <person name="Gharbi K."/>
            <person name="Hall N."/>
            <person name="Watson M."/>
            <person name="Adriaenssens E.M."/>
            <person name="Foster-Nyarko E."/>
            <person name="Jarju S."/>
            <person name="Secka A."/>
            <person name="Antonio M."/>
            <person name="Oren A."/>
            <person name="Chaudhuri R.R."/>
            <person name="La Ragione R."/>
            <person name="Hildebrand F."/>
            <person name="Pallen M.J."/>
        </authorList>
    </citation>
    <scope>NUCLEOTIDE SEQUENCE</scope>
    <source>
        <strain evidence="2">CHK180-2868</strain>
    </source>
</reference>
<dbReference type="InterPro" id="IPR000182">
    <property type="entry name" value="GNAT_dom"/>
</dbReference>
<comment type="caution">
    <text evidence="2">The sequence shown here is derived from an EMBL/GenBank/DDBJ whole genome shotgun (WGS) entry which is preliminary data.</text>
</comment>
<name>A0A9D1A3H4_9FIRM</name>
<evidence type="ECO:0000313" key="3">
    <source>
        <dbReference type="Proteomes" id="UP000824250"/>
    </source>
</evidence>
<evidence type="ECO:0000313" key="2">
    <source>
        <dbReference type="EMBL" id="HIR04850.1"/>
    </source>
</evidence>
<dbReference type="SUPFAM" id="SSF55729">
    <property type="entry name" value="Acyl-CoA N-acyltransferases (Nat)"/>
    <property type="match status" value="1"/>
</dbReference>
<dbReference type="AlphaFoldDB" id="A0A9D1A3H4"/>
<dbReference type="GO" id="GO:0016747">
    <property type="term" value="F:acyltransferase activity, transferring groups other than amino-acyl groups"/>
    <property type="evidence" value="ECO:0007669"/>
    <property type="project" value="InterPro"/>
</dbReference>
<feature type="domain" description="N-acetyltransferase" evidence="1">
    <location>
        <begin position="4"/>
        <end position="156"/>
    </location>
</feature>
<dbReference type="PROSITE" id="PS51186">
    <property type="entry name" value="GNAT"/>
    <property type="match status" value="1"/>
</dbReference>
<dbReference type="EMBL" id="DVGC01000012">
    <property type="protein sequence ID" value="HIR04850.1"/>
    <property type="molecule type" value="Genomic_DNA"/>
</dbReference>
<sequence length="160" mass="18517">MENLKIDRMTEADLDECVDLFIDVFTREPWNDVYDSREQVTRFFRNYMEHPAFAGFLLKDGNGLAALCVGMKKPWLKGMEYEMDQLCVRPDLQGQGVGSCFLDLIEREIRKENMNAILLNTERGFPAEEFYMKNGFGRLEQLVLLSKELADKKEAQDGVC</sequence>
<dbReference type="InterPro" id="IPR016181">
    <property type="entry name" value="Acyl_CoA_acyltransferase"/>
</dbReference>